<dbReference type="GO" id="GO:0004519">
    <property type="term" value="F:endonuclease activity"/>
    <property type="evidence" value="ECO:0007669"/>
    <property type="project" value="UniProtKB-KW"/>
</dbReference>
<dbReference type="RefSeq" id="WP_147582661.1">
    <property type="nucleotide sequence ID" value="NZ_CP042831.1"/>
</dbReference>
<feature type="domain" description="HNH nuclease" evidence="1">
    <location>
        <begin position="219"/>
        <end position="273"/>
    </location>
</feature>
<dbReference type="InterPro" id="IPR003615">
    <property type="entry name" value="HNH_nuc"/>
</dbReference>
<keyword evidence="2" id="KW-0540">Nuclease</keyword>
<dbReference type="PIRSF" id="PIRSF030850">
    <property type="entry name" value="UCP030850"/>
    <property type="match status" value="1"/>
</dbReference>
<evidence type="ECO:0000313" key="2">
    <source>
        <dbReference type="EMBL" id="QEE49106.1"/>
    </source>
</evidence>
<keyword evidence="2" id="KW-0255">Endonuclease</keyword>
<keyword evidence="3" id="KW-1185">Reference proteome</keyword>
<organism evidence="2 3">
    <name type="scientific">Flavobacterium alkalisoli</name>
    <dbReference type="NCBI Taxonomy" id="2602769"/>
    <lineage>
        <taxon>Bacteria</taxon>
        <taxon>Pseudomonadati</taxon>
        <taxon>Bacteroidota</taxon>
        <taxon>Flavobacteriia</taxon>
        <taxon>Flavobacteriales</taxon>
        <taxon>Flavobacteriaceae</taxon>
        <taxon>Flavobacterium</taxon>
    </lineage>
</organism>
<dbReference type="KEGG" id="fak:FUA48_05780"/>
<dbReference type="OrthoDB" id="67788at2"/>
<keyword evidence="2" id="KW-0378">Hydrolase</keyword>
<name>A0A5B9FSK7_9FLAO</name>
<accession>A0A5B9FSK7</accession>
<evidence type="ECO:0000313" key="3">
    <source>
        <dbReference type="Proteomes" id="UP000321222"/>
    </source>
</evidence>
<gene>
    <name evidence="2" type="ORF">FUA48_05780</name>
</gene>
<reference evidence="2 3" key="1">
    <citation type="submission" date="2019-08" db="EMBL/GenBank/DDBJ databases">
        <title>Flavobacterium alkalisoli sp. nov., isolated from rhizosphere soil of Suaeda salsa.</title>
        <authorList>
            <person name="Sun J.-Q."/>
            <person name="Xu L."/>
        </authorList>
    </citation>
    <scope>NUCLEOTIDE SEQUENCE [LARGE SCALE GENOMIC DNA]</scope>
    <source>
        <strain evidence="2 3">XS-5</strain>
    </source>
</reference>
<dbReference type="Pfam" id="PF13391">
    <property type="entry name" value="HNH_2"/>
    <property type="match status" value="1"/>
</dbReference>
<dbReference type="AlphaFoldDB" id="A0A5B9FSK7"/>
<dbReference type="Proteomes" id="UP000321222">
    <property type="component" value="Chromosome"/>
</dbReference>
<sequence length="326" mass="37786">MFNKALDTHIQYFLKLNRGFSKGLGYAPHKPILLLSVINLIEKGLISSNRIFITPELVLTFKEIWKKLVDTPHTENFALPFFHLRSEPFWNLVTYNGLDNLLTSSKSIKSFKTLKDNIAFAEIDKELFTLISDSLNSTIFIQALLDNYFPATKEYYFLSEHNSTQQQIEIQILNDPKEQYQSHIKELKNKLDTEEFEEEIFVRGGLFKRMIPKIYNNTCCISGMKIETSKNIQMIDACHIIPFSSSLDDTIPNGISLSPNLHRAFDRGLLTINKDYIVRISPEVKESDSVYSISQFDGFRISLPEEPKWYPSIESLTWHNQKIFIL</sequence>
<protein>
    <submittedName>
        <fullName evidence="2">HNH endonuclease</fullName>
    </submittedName>
</protein>
<proteinExistence type="predicted"/>
<dbReference type="InterPro" id="IPR011396">
    <property type="entry name" value="PT_DNA_restrict"/>
</dbReference>
<dbReference type="EMBL" id="CP042831">
    <property type="protein sequence ID" value="QEE49106.1"/>
    <property type="molecule type" value="Genomic_DNA"/>
</dbReference>
<evidence type="ECO:0000259" key="1">
    <source>
        <dbReference type="Pfam" id="PF13391"/>
    </source>
</evidence>